<dbReference type="InterPro" id="IPR011004">
    <property type="entry name" value="Trimer_LpxA-like_sf"/>
</dbReference>
<dbReference type="RefSeq" id="WP_264075508.1">
    <property type="nucleotide sequence ID" value="NZ_CP076676.1"/>
</dbReference>
<keyword evidence="1" id="KW-0808">Transferase</keyword>
<dbReference type="PANTHER" id="PTHR23416">
    <property type="entry name" value="SIALIC ACID SYNTHASE-RELATED"/>
    <property type="match status" value="1"/>
</dbReference>
<dbReference type="SUPFAM" id="SSF51161">
    <property type="entry name" value="Trimeric LpxA-like enzymes"/>
    <property type="match status" value="1"/>
</dbReference>
<organism evidence="4 5">
    <name type="scientific">Rhodopseudomonas palustris</name>
    <dbReference type="NCBI Taxonomy" id="1076"/>
    <lineage>
        <taxon>Bacteria</taxon>
        <taxon>Pseudomonadati</taxon>
        <taxon>Pseudomonadota</taxon>
        <taxon>Alphaproteobacteria</taxon>
        <taxon>Hyphomicrobiales</taxon>
        <taxon>Nitrobacteraceae</taxon>
        <taxon>Rhodopseudomonas</taxon>
    </lineage>
</organism>
<dbReference type="PANTHER" id="PTHR23416:SF78">
    <property type="entry name" value="LIPOPOLYSACCHARIDE BIOSYNTHESIS O-ACETYL TRANSFERASE WBBJ-RELATED"/>
    <property type="match status" value="1"/>
</dbReference>
<dbReference type="Proteomes" id="UP001163166">
    <property type="component" value="Chromosome"/>
</dbReference>
<gene>
    <name evidence="4" type="ORF">KQX62_04035</name>
</gene>
<evidence type="ECO:0000256" key="2">
    <source>
        <dbReference type="ARBA" id="ARBA00022737"/>
    </source>
</evidence>
<keyword evidence="3" id="KW-0012">Acyltransferase</keyword>
<evidence type="ECO:0000256" key="3">
    <source>
        <dbReference type="ARBA" id="ARBA00023315"/>
    </source>
</evidence>
<dbReference type="PROSITE" id="PS00101">
    <property type="entry name" value="HEXAPEP_TRANSFERASES"/>
    <property type="match status" value="1"/>
</dbReference>
<dbReference type="Gene3D" id="2.160.10.10">
    <property type="entry name" value="Hexapeptide repeat proteins"/>
    <property type="match status" value="1"/>
</dbReference>
<keyword evidence="2" id="KW-0677">Repeat</keyword>
<evidence type="ECO:0000313" key="4">
    <source>
        <dbReference type="EMBL" id="UYO40492.1"/>
    </source>
</evidence>
<dbReference type="InterPro" id="IPR001451">
    <property type="entry name" value="Hexapep"/>
</dbReference>
<dbReference type="CDD" id="cd03349">
    <property type="entry name" value="LbH_XAT"/>
    <property type="match status" value="1"/>
</dbReference>
<dbReference type="GO" id="GO:0016746">
    <property type="term" value="F:acyltransferase activity"/>
    <property type="evidence" value="ECO:0007669"/>
    <property type="project" value="UniProtKB-KW"/>
</dbReference>
<accession>A0AAX3E171</accession>
<protein>
    <submittedName>
        <fullName evidence="4">CatB-related O-acetyltransferase</fullName>
    </submittedName>
</protein>
<evidence type="ECO:0000313" key="5">
    <source>
        <dbReference type="Proteomes" id="UP001163166"/>
    </source>
</evidence>
<name>A0AAX3E171_RHOPL</name>
<dbReference type="InterPro" id="IPR051159">
    <property type="entry name" value="Hexapeptide_acetyltransf"/>
</dbReference>
<dbReference type="Pfam" id="PF00132">
    <property type="entry name" value="Hexapep"/>
    <property type="match status" value="2"/>
</dbReference>
<dbReference type="AlphaFoldDB" id="A0AAX3E171"/>
<sequence length="179" mass="19519">MMKARLKRLAIRGLTWGQLHFVYRFRQAGHNVRLGKRLFVSKGRVSIGNDVYIGAYSYLDGNISIGNDVMLANNVTIVGGDHVFRTVGVATFAAPREHWNRTTIEDNCWIGHGAIILNGVTVGQGAIVAAGAIVTRDVAPYDIVAGNPAKVLGRRFGEDQQREHEALLGLTRPTAKVLS</sequence>
<reference evidence="4" key="1">
    <citation type="journal article" date="2022" name="Biol. Control">
        <title>In silico genomic analysis of Rhodopseudomonas palustris strains revealed potential biocontrol agents and crop yield enhancers.</title>
        <authorList>
            <person name="Surachat K."/>
            <person name="Kantachote D."/>
            <person name="Deachamag P."/>
            <person name="Wonglapsuwan M."/>
        </authorList>
    </citation>
    <scope>NUCLEOTIDE SEQUENCE</scope>
    <source>
        <strain evidence="4">TLS06</strain>
    </source>
</reference>
<evidence type="ECO:0000256" key="1">
    <source>
        <dbReference type="ARBA" id="ARBA00022679"/>
    </source>
</evidence>
<proteinExistence type="predicted"/>
<dbReference type="InterPro" id="IPR018357">
    <property type="entry name" value="Hexapep_transf_CS"/>
</dbReference>
<dbReference type="EMBL" id="CP076676">
    <property type="protein sequence ID" value="UYO40492.1"/>
    <property type="molecule type" value="Genomic_DNA"/>
</dbReference>